<dbReference type="Proteomes" id="UP000005835">
    <property type="component" value="Unassembled WGS sequence"/>
</dbReference>
<dbReference type="AlphaFoldDB" id="K1JMT0"/>
<name>K1JMT0_9BURK</name>
<sequence>MDGWLSKKEVGEYLGGKSPRTVDRWIAKRIIPQGKRFPGGLFWRKDIIDQWLAADQYATKCAKALKLREATP</sequence>
<dbReference type="RefSeq" id="WP_005434596.1">
    <property type="nucleotide sequence ID" value="NZ_JH815515.1"/>
</dbReference>
<evidence type="ECO:0008006" key="3">
    <source>
        <dbReference type="Google" id="ProtNLM"/>
    </source>
</evidence>
<reference evidence="1 2" key="1">
    <citation type="submission" date="2012-05" db="EMBL/GenBank/DDBJ databases">
        <title>The Genome Sequence of Sutterella wadsworthensis 2_1_59BFAA.</title>
        <authorList>
            <consortium name="The Broad Institute Genome Sequencing Platform"/>
            <person name="Earl A."/>
            <person name="Ward D."/>
            <person name="Feldgarden M."/>
            <person name="Gevers D."/>
            <person name="Daigneault M."/>
            <person name="Strauss J."/>
            <person name="Allen-Vercoe E."/>
            <person name="Walker B."/>
            <person name="Young S.K."/>
            <person name="Zeng Q."/>
            <person name="Gargeya S."/>
            <person name="Fitzgerald M."/>
            <person name="Haas B."/>
            <person name="Abouelleil A."/>
            <person name="Alvarado L."/>
            <person name="Arachchi H.M."/>
            <person name="Berlin A.M."/>
            <person name="Chapman S.B."/>
            <person name="Goldberg J."/>
            <person name="Griggs A."/>
            <person name="Gujja S."/>
            <person name="Hansen M."/>
            <person name="Howarth C."/>
            <person name="Imamovic A."/>
            <person name="Larimer J."/>
            <person name="McCowen C."/>
            <person name="Montmayeur A."/>
            <person name="Murphy C."/>
            <person name="Neiman D."/>
            <person name="Pearson M."/>
            <person name="Priest M."/>
            <person name="Roberts A."/>
            <person name="Saif S."/>
            <person name="Shea T."/>
            <person name="Sisk P."/>
            <person name="Sykes S."/>
            <person name="Wortman J."/>
            <person name="Nusbaum C."/>
            <person name="Birren B."/>
        </authorList>
    </citation>
    <scope>NUCLEOTIDE SEQUENCE [LARGE SCALE GENOMIC DNA]</scope>
    <source>
        <strain evidence="1 2">2_1_59BFAA</strain>
    </source>
</reference>
<protein>
    <recommendedName>
        <fullName evidence="3">Helix-turn-helix domain-containing protein</fullName>
    </recommendedName>
</protein>
<keyword evidence="2" id="KW-1185">Reference proteome</keyword>
<dbReference type="STRING" id="742823.HMPREF9465_00915"/>
<proteinExistence type="predicted"/>
<organism evidence="1 2">
    <name type="scientific">Sutterella wadsworthensis 2_1_59BFAA</name>
    <dbReference type="NCBI Taxonomy" id="742823"/>
    <lineage>
        <taxon>Bacteria</taxon>
        <taxon>Pseudomonadati</taxon>
        <taxon>Pseudomonadota</taxon>
        <taxon>Betaproteobacteria</taxon>
        <taxon>Burkholderiales</taxon>
        <taxon>Sutterellaceae</taxon>
        <taxon>Sutterella</taxon>
    </lineage>
</organism>
<dbReference type="EMBL" id="ADMG01000023">
    <property type="protein sequence ID" value="EKB31516.1"/>
    <property type="molecule type" value="Genomic_DNA"/>
</dbReference>
<dbReference type="HOGENOM" id="CLU_2720840_0_0_4"/>
<evidence type="ECO:0000313" key="2">
    <source>
        <dbReference type="Proteomes" id="UP000005835"/>
    </source>
</evidence>
<dbReference type="PATRIC" id="fig|742823.3.peg.918"/>
<comment type="caution">
    <text evidence="1">The sequence shown here is derived from an EMBL/GenBank/DDBJ whole genome shotgun (WGS) entry which is preliminary data.</text>
</comment>
<evidence type="ECO:0000313" key="1">
    <source>
        <dbReference type="EMBL" id="EKB31516.1"/>
    </source>
</evidence>
<gene>
    <name evidence="1" type="ORF">HMPREF9465_00915</name>
</gene>
<dbReference type="OrthoDB" id="6059216at2"/>
<accession>K1JMT0</accession>